<keyword evidence="8" id="KW-1185">Reference proteome</keyword>
<proteinExistence type="inferred from homology"/>
<feature type="compositionally biased region" description="Basic and acidic residues" evidence="3">
    <location>
        <begin position="507"/>
        <end position="523"/>
    </location>
</feature>
<dbReference type="InterPro" id="IPR003615">
    <property type="entry name" value="HNH_nuc"/>
</dbReference>
<dbReference type="InterPro" id="IPR040619">
    <property type="entry name" value="Cas9_alpha-helical_lobe"/>
</dbReference>
<feature type="binding site" evidence="1">
    <location>
        <position position="619"/>
    </location>
    <ligand>
        <name>Mg(2+)</name>
        <dbReference type="ChEBI" id="CHEBI:18420"/>
        <label>1</label>
    </ligand>
</feature>
<keyword evidence="1" id="KW-0460">Magnesium</keyword>
<comment type="cofactor">
    <cofactor evidence="1">
        <name>Mg(2+)</name>
        <dbReference type="ChEBI" id="CHEBI:18420"/>
    </cofactor>
</comment>
<dbReference type="HAMAP" id="MF_01480">
    <property type="entry name" value="Cas9"/>
    <property type="match status" value="1"/>
</dbReference>
<feature type="coiled-coil region" evidence="2">
    <location>
        <begin position="626"/>
        <end position="653"/>
    </location>
</feature>
<name>A0ABY8MJ82_9SPIO</name>
<keyword evidence="1" id="KW-0479">Metal-binding</keyword>
<dbReference type="GO" id="GO:0004519">
    <property type="term" value="F:endonuclease activity"/>
    <property type="evidence" value="ECO:0007669"/>
    <property type="project" value="UniProtKB-KW"/>
</dbReference>
<dbReference type="Pfam" id="PF13395">
    <property type="entry name" value="HNH_4"/>
    <property type="match status" value="1"/>
</dbReference>
<evidence type="ECO:0000259" key="4">
    <source>
        <dbReference type="Pfam" id="PF13395"/>
    </source>
</evidence>
<feature type="active site" description="For RuvC-like nuclease domain" evidence="1">
    <location>
        <position position="7"/>
    </location>
</feature>
<keyword evidence="2" id="KW-0175">Coiled coil</keyword>
<reference evidence="7 8" key="1">
    <citation type="submission" date="2023-04" db="EMBL/GenBank/DDBJ databases">
        <title>Spirochaete genome identified in red abalone sample constitutes a novel genus.</title>
        <authorList>
            <person name="Sharma S.P."/>
            <person name="Purcell C.M."/>
            <person name="Hyde J.R."/>
            <person name="Severin A.J."/>
        </authorList>
    </citation>
    <scope>NUCLEOTIDE SEQUENCE [LARGE SCALE GENOMIC DNA]</scope>
    <source>
        <strain evidence="7 8">SP-2023</strain>
    </source>
</reference>
<feature type="domain" description="HNH nuclease" evidence="4">
    <location>
        <begin position="682"/>
        <end position="735"/>
    </location>
</feature>
<feature type="binding site" evidence="1">
    <location>
        <position position="623"/>
    </location>
    <ligand>
        <name>Mg(2+)</name>
        <dbReference type="ChEBI" id="CHEBI:18420"/>
        <label>2</label>
    </ligand>
</feature>
<dbReference type="Pfam" id="PF18541">
    <property type="entry name" value="RuvC_III"/>
    <property type="match status" value="1"/>
</dbReference>
<feature type="binding site" evidence="1">
    <location>
        <position position="886"/>
    </location>
    <ligand>
        <name>Mg(2+)</name>
        <dbReference type="ChEBI" id="CHEBI:18420"/>
        <label>2</label>
    </ligand>
</feature>
<keyword evidence="1 7" id="KW-0255">Endonuclease</keyword>
<sequence length="1298" mass="150348">MKTLALDLGITSIGWAISKPKPQSAGDILHCGVRIFSPGMEKKKSGYQSKTAERQKYRAARRLYNRRLRRKMGLLRVLIKENMCPLPEAEYSQWKDKVRGKVCLFPENEDFIVWLRMDPYELRYRATQEQLSAEELGRVLYHMAQRRGFKSNRKDIEKQEGKDTEIHRELQERLDECGAKSLGAYQYLQLEDNKSVRYRHSDNHGVKSSRLSYEKEFDLLMERHGIPKVEAKDLGKKLEREIFLQRPLKSQKHTVGKCVLYPRKTRAPVSTVEYEEFMMYQVLNNIKIKTEDSRVLRDEEKAEVMPLFLRSGKATFPAGEIAKKLSKFHKKKDLQINYRDKQSLATCRTLGIFTKIWGPDWRKAMTEAYQNPENPGKSKTADELADDVWHVLFSFDHEDKLREWGVKRFGLSGEALTIFTESTLKEGYGNLSLYALRRINPYLKRGYAYHDAVTLANLAGVFRAAGKEPLWQEQKEGIETTFLACLEVWQGERAELKKENDAIQKKREDEYLAGQDEEKRREPPVYQQEFKKMPSQRSRLAEFLREKYQIEEKHTDLLWHHSAIDSFPKVKGAAQKLCSPRTGAIRNPLAMHALHELRYLLNEMIADGLVEKDTEVIVELANEMNNNNERLALEQWQRERKKERDNARERIAEYLKAEGSHREPAEDEILRYILWEEQEHLCFYTGKKIGLGDALSGNNTDIEHTFPLSRTYDNSRANKTLCKSDFNRKIKKGDCPKELCEKGQLKVEELEMRLVPWLEKIQRLENTKESAIRSGKQASTKAAKDSAIQKRHRTQQDLKYWKQKYYSFFKDIPTGFINRNLVDTRIISKYAKEYLKSYFQKVYTARGAQVSEFRKEVLQVEASAEALEADGQTEAGAKDRSHHSHHMVDALTLCFLEPFLSQKQGAAQELAYFYQVVQRRHFAPDAEKRQIKESLKQYSQRLLGWHDAESLPQYIKKLREKILISHSPPKDALKQGKYKVRKGNQLQYAQGTDSPLYIVGNGVRGQLHNDTVYGAIYPSPGEERARREPGLCYVKRHDIVDVLDGLKKAKDTEKELSKVVDTAIREALRGLVEDEGRLKQSIEAREFRFIGGNGQPICVRKLRCFENVKPVSLKKHDAIGRSAKRERQPYKQHKYIVPGNNHHAQIFIDAQGKVDDKVIQLREVAERYRKGDPIYSPPKEGESLLCTLEKGRLFLIGWQGDDNWEAWSPKEQAEKLGSHLYRLAELSANNHCFVRHNIAGSFGTIANKETNFSVEQGRSPAALSCRSLARLLQWRICEVAISPTGKLRRPRYGRGESL</sequence>
<feature type="binding site" evidence="1">
    <location>
        <position position="7"/>
    </location>
    <ligand>
        <name>Mg(2+)</name>
        <dbReference type="ChEBI" id="CHEBI:18420"/>
        <label>2</label>
    </ligand>
</feature>
<keyword evidence="1" id="KW-0051">Antiviral defense</keyword>
<dbReference type="NCBIfam" id="TIGR01865">
    <property type="entry name" value="cas_Csn1"/>
    <property type="match status" value="2"/>
</dbReference>
<keyword evidence="1" id="KW-0694">RNA-binding</keyword>
<feature type="region of interest" description="Disordered" evidence="3">
    <location>
        <begin position="507"/>
        <end position="526"/>
    </location>
</feature>
<comment type="similarity">
    <text evidence="1">Belongs to the CRISPR-associated Cas9 family.</text>
</comment>
<evidence type="ECO:0000259" key="6">
    <source>
        <dbReference type="Pfam" id="PF18541"/>
    </source>
</evidence>
<gene>
    <name evidence="1" type="primary">cas9</name>
    <name evidence="7" type="ORF">P0082_04255</name>
</gene>
<dbReference type="Gene3D" id="3.30.420.10">
    <property type="entry name" value="Ribonuclease H-like superfamily/Ribonuclease H"/>
    <property type="match status" value="2"/>
</dbReference>
<comment type="subunit">
    <text evidence="1">Monomer. Binds crRNA and tracrRNA.</text>
</comment>
<feature type="domain" description="RuvC endonuclease subdomain 3" evidence="6">
    <location>
        <begin position="811"/>
        <end position="967"/>
    </location>
</feature>
<evidence type="ECO:0000256" key="3">
    <source>
        <dbReference type="SAM" id="MobiDB-lite"/>
    </source>
</evidence>
<comment type="domain">
    <text evidence="1">Has 2 endonuclease domains. The discontinuous RuvC-like domain cleaves the target DNA noncomplementary to crRNA while the HNH nuclease domain cleaves the target DNA complementary to crRNA.</text>
</comment>
<organism evidence="7 8">
    <name type="scientific">Candidatus Haliotispira prima</name>
    <dbReference type="NCBI Taxonomy" id="3034016"/>
    <lineage>
        <taxon>Bacteria</taxon>
        <taxon>Pseudomonadati</taxon>
        <taxon>Spirochaetota</taxon>
        <taxon>Spirochaetia</taxon>
        <taxon>Spirochaetales</taxon>
        <taxon>Spirochaetaceae</taxon>
        <taxon>Candidatus Haliotispira</taxon>
    </lineage>
</organism>
<dbReference type="InterPro" id="IPR036397">
    <property type="entry name" value="RNaseH_sf"/>
</dbReference>
<dbReference type="Pfam" id="PF18470">
    <property type="entry name" value="Cas9_a"/>
    <property type="match status" value="1"/>
</dbReference>
<dbReference type="InterPro" id="IPR028629">
    <property type="entry name" value="Cas9"/>
</dbReference>
<evidence type="ECO:0000313" key="8">
    <source>
        <dbReference type="Proteomes" id="UP001228690"/>
    </source>
</evidence>
<protein>
    <recommendedName>
        <fullName evidence="1">CRISPR-associated endonuclease Cas9</fullName>
        <ecNumber evidence="1">3.1.-.-</ecNumber>
    </recommendedName>
</protein>
<keyword evidence="1" id="KW-0540">Nuclease</keyword>
<feature type="binding site" evidence="1">
    <location>
        <position position="7"/>
    </location>
    <ligand>
        <name>Mg(2+)</name>
        <dbReference type="ChEBI" id="CHEBI:18420"/>
        <label>1</label>
    </ligand>
</feature>
<dbReference type="EMBL" id="CP123443">
    <property type="protein sequence ID" value="WGK70079.1"/>
    <property type="molecule type" value="Genomic_DNA"/>
</dbReference>
<feature type="region of interest" description="Disordered" evidence="3">
    <location>
        <begin position="769"/>
        <end position="789"/>
    </location>
</feature>
<evidence type="ECO:0000259" key="5">
    <source>
        <dbReference type="Pfam" id="PF18470"/>
    </source>
</evidence>
<accession>A0ABY8MJ82</accession>
<dbReference type="InterPro" id="IPR041383">
    <property type="entry name" value="RuvC_III"/>
</dbReference>
<evidence type="ECO:0000313" key="7">
    <source>
        <dbReference type="EMBL" id="WGK70079.1"/>
    </source>
</evidence>
<evidence type="ECO:0000256" key="2">
    <source>
        <dbReference type="SAM" id="Coils"/>
    </source>
</evidence>
<dbReference type="RefSeq" id="WP_326928285.1">
    <property type="nucleotide sequence ID" value="NZ_CP123443.1"/>
</dbReference>
<dbReference type="EC" id="3.1.-.-" evidence="1"/>
<feature type="binding site" evidence="1">
    <location>
        <position position="623"/>
    </location>
    <ligand>
        <name>Mg(2+)</name>
        <dbReference type="ChEBI" id="CHEBI:18420"/>
        <label>1</label>
    </ligand>
</feature>
<comment type="function">
    <text evidence="1">CRISPR (clustered regularly interspaced short palindromic repeat) is an adaptive immune system that provides protection against mobile genetic elements (viruses, transposable elements and conjugative plasmids). CRISPR clusters contain spacers, sequences complementary to antecedent mobile elements, and target invading nucleic acids. CRISPR clusters are transcribed and processed into CRISPR RNA (crRNA). In type II CRISPR systems correct processing of pre-crRNA requires a trans-encoded small RNA (tracrRNA), endogenous ribonuclease 3 (rnc) and this protein. The tracrRNA serves as a guide for ribonuclease 3-aided processing of pre-crRNA. Subsequently Cas9/crRNA/tracrRNA endonucleolytically cleaves linear or circular dsDNA target complementary to the spacer; Cas9 is inactive in the absence of the 2 guide RNAs (gRNA). Cas9 recognizes the protospacer adjacent motif (PAM) in the CRISPR repeat sequences to help distinguish self versus nonself, as targets within the bacterial CRISPR locus do not have PAMs. PAM recognition is also required for catalytic activity.</text>
</comment>
<keyword evidence="1" id="KW-0378">Hydrolase</keyword>
<feature type="active site" description="Proton acceptor for HNH nuclease domain" evidence="1">
    <location>
        <position position="704"/>
    </location>
</feature>
<dbReference type="Proteomes" id="UP001228690">
    <property type="component" value="Chromosome"/>
</dbReference>
<feature type="domain" description="Cas9 alpha-helical lobe" evidence="5">
    <location>
        <begin position="250"/>
        <end position="314"/>
    </location>
</feature>
<keyword evidence="1" id="KW-0238">DNA-binding</keyword>
<evidence type="ECO:0000256" key="1">
    <source>
        <dbReference type="HAMAP-Rule" id="MF_01480"/>
    </source>
</evidence>